<comment type="caution">
    <text evidence="2">The sequence shown here is derived from an EMBL/GenBank/DDBJ whole genome shotgun (WGS) entry which is preliminary data.</text>
</comment>
<evidence type="ECO:0000256" key="1">
    <source>
        <dbReference type="SAM" id="MobiDB-lite"/>
    </source>
</evidence>
<gene>
    <name evidence="2" type="ORF">GCM10009802_08410</name>
</gene>
<dbReference type="EMBL" id="BAAAPF010000010">
    <property type="protein sequence ID" value="GAA2110979.1"/>
    <property type="molecule type" value="Genomic_DNA"/>
</dbReference>
<protein>
    <recommendedName>
        <fullName evidence="4">Toxin-antitoxin system HicB family antitoxin</fullName>
    </recommendedName>
</protein>
<keyword evidence="3" id="KW-1185">Reference proteome</keyword>
<accession>A0ABN2XEP8</accession>
<reference evidence="2 3" key="1">
    <citation type="journal article" date="2019" name="Int. J. Syst. Evol. Microbiol.">
        <title>The Global Catalogue of Microorganisms (GCM) 10K type strain sequencing project: providing services to taxonomists for standard genome sequencing and annotation.</title>
        <authorList>
            <consortium name="The Broad Institute Genomics Platform"/>
            <consortium name="The Broad Institute Genome Sequencing Center for Infectious Disease"/>
            <person name="Wu L."/>
            <person name="Ma J."/>
        </authorList>
    </citation>
    <scope>NUCLEOTIDE SEQUENCE [LARGE SCALE GENOMIC DNA]</scope>
    <source>
        <strain evidence="2 3">JCM 15481</strain>
    </source>
</reference>
<evidence type="ECO:0008006" key="4">
    <source>
        <dbReference type="Google" id="ProtNLM"/>
    </source>
</evidence>
<dbReference type="RefSeq" id="WP_344287982.1">
    <property type="nucleotide sequence ID" value="NZ_BAAAPF010000010.1"/>
</dbReference>
<evidence type="ECO:0000313" key="2">
    <source>
        <dbReference type="EMBL" id="GAA2110979.1"/>
    </source>
</evidence>
<dbReference type="Proteomes" id="UP001500443">
    <property type="component" value="Unassembled WGS sequence"/>
</dbReference>
<feature type="region of interest" description="Disordered" evidence="1">
    <location>
        <begin position="63"/>
        <end position="82"/>
    </location>
</feature>
<name>A0ABN2XEP8_9ACTN</name>
<organism evidence="2 3">
    <name type="scientific">Streptomyces synnematoformans</name>
    <dbReference type="NCBI Taxonomy" id="415721"/>
    <lineage>
        <taxon>Bacteria</taxon>
        <taxon>Bacillati</taxon>
        <taxon>Actinomycetota</taxon>
        <taxon>Actinomycetes</taxon>
        <taxon>Kitasatosporales</taxon>
        <taxon>Streptomycetaceae</taxon>
        <taxon>Streptomyces</taxon>
    </lineage>
</organism>
<sequence>MREREYVPPAADPKSKSLVRLAPLVPPEVHARVYANARASGVSMGKYIAELIMRDQLDENGRPVWADDAFGPQEGEKLPMTG</sequence>
<evidence type="ECO:0000313" key="3">
    <source>
        <dbReference type="Proteomes" id="UP001500443"/>
    </source>
</evidence>
<proteinExistence type="predicted"/>